<comment type="caution">
    <text evidence="1">The sequence shown here is derived from an EMBL/GenBank/DDBJ whole genome shotgun (WGS) entry which is preliminary data.</text>
</comment>
<accession>A0A090VKL6</accession>
<dbReference type="Proteomes" id="UP000029644">
    <property type="component" value="Unassembled WGS sequence"/>
</dbReference>
<sequence>MNNSLFLSGRYFKILYWECSVPAPEVWGLSRIKRSGL</sequence>
<reference evidence="1 2" key="1">
    <citation type="journal article" date="2014" name="Genome Announc.">
        <title>Draft Genome Sequences of Marine Flavobacterium Algibacter lectus Strains SS8 and NR4.</title>
        <authorList>
            <person name="Takatani N."/>
            <person name="Nakanishi M."/>
            <person name="Meirelles P."/>
            <person name="Mino S."/>
            <person name="Suda W."/>
            <person name="Oshima K."/>
            <person name="Hattori M."/>
            <person name="Ohkuma M."/>
            <person name="Hosokawa M."/>
            <person name="Miyashita K."/>
            <person name="Thompson F.L."/>
            <person name="Niwa A."/>
            <person name="Sawabe T."/>
            <person name="Sawabe T."/>
        </authorList>
    </citation>
    <scope>NUCLEOTIDE SEQUENCE [LARGE SCALE GENOMIC DNA]</scope>
    <source>
        <strain evidence="1 2">JCM 19300</strain>
    </source>
</reference>
<organism evidence="1 2">
    <name type="scientific">Algibacter lectus</name>
    <dbReference type="NCBI Taxonomy" id="221126"/>
    <lineage>
        <taxon>Bacteria</taxon>
        <taxon>Pseudomonadati</taxon>
        <taxon>Bacteroidota</taxon>
        <taxon>Flavobacteriia</taxon>
        <taxon>Flavobacteriales</taxon>
        <taxon>Flavobacteriaceae</taxon>
        <taxon>Algibacter</taxon>
    </lineage>
</organism>
<dbReference type="AlphaFoldDB" id="A0A090VKL6"/>
<dbReference type="EMBL" id="BBNQ01000020">
    <property type="protein sequence ID" value="GAL64568.1"/>
    <property type="molecule type" value="Genomic_DNA"/>
</dbReference>
<evidence type="ECO:0000313" key="1">
    <source>
        <dbReference type="EMBL" id="GAL64568.1"/>
    </source>
</evidence>
<name>A0A090VKL6_9FLAO</name>
<gene>
    <name evidence="1" type="ORF">JCM19300_140</name>
</gene>
<protein>
    <submittedName>
        <fullName evidence="1">Uncharacterized protein</fullName>
    </submittedName>
</protein>
<evidence type="ECO:0000313" key="2">
    <source>
        <dbReference type="Proteomes" id="UP000029644"/>
    </source>
</evidence>
<proteinExistence type="predicted"/>